<evidence type="ECO:0000256" key="1">
    <source>
        <dbReference type="SAM" id="MobiDB-lite"/>
    </source>
</evidence>
<dbReference type="AlphaFoldDB" id="A0AAI9XU25"/>
<feature type="region of interest" description="Disordered" evidence="1">
    <location>
        <begin position="1"/>
        <end position="37"/>
    </location>
</feature>
<protein>
    <submittedName>
        <fullName evidence="2">Uncharacterized protein</fullName>
    </submittedName>
</protein>
<sequence length="96" mass="10341">MSSMPSSPPFDWSSENSSGENSRSQPPGGGASLHVGAADVPLIPGHVTGQDPGHIASYIAEPFETSNKDFYRFDNDLVGLEVQFDLGIRPRLRRGQ</sequence>
<feature type="compositionally biased region" description="Low complexity" evidence="1">
    <location>
        <begin position="13"/>
        <end position="24"/>
    </location>
</feature>
<evidence type="ECO:0000313" key="3">
    <source>
        <dbReference type="Proteomes" id="UP001239213"/>
    </source>
</evidence>
<organism evidence="2 3">
    <name type="scientific">Colletotrichum cuscutae</name>
    <dbReference type="NCBI Taxonomy" id="1209917"/>
    <lineage>
        <taxon>Eukaryota</taxon>
        <taxon>Fungi</taxon>
        <taxon>Dikarya</taxon>
        <taxon>Ascomycota</taxon>
        <taxon>Pezizomycotina</taxon>
        <taxon>Sordariomycetes</taxon>
        <taxon>Hypocreomycetidae</taxon>
        <taxon>Glomerellales</taxon>
        <taxon>Glomerellaceae</taxon>
        <taxon>Colletotrichum</taxon>
        <taxon>Colletotrichum acutatum species complex</taxon>
    </lineage>
</organism>
<evidence type="ECO:0000313" key="2">
    <source>
        <dbReference type="EMBL" id="KAK1463032.1"/>
    </source>
</evidence>
<proteinExistence type="predicted"/>
<reference evidence="2" key="1">
    <citation type="submission" date="2016-11" db="EMBL/GenBank/DDBJ databases">
        <title>The genome sequence of Colletotrichum cuscutae.</title>
        <authorList>
            <person name="Baroncelli R."/>
        </authorList>
    </citation>
    <scope>NUCLEOTIDE SEQUENCE</scope>
    <source>
        <strain evidence="2">IMI 304802</strain>
    </source>
</reference>
<dbReference type="Proteomes" id="UP001239213">
    <property type="component" value="Unassembled WGS sequence"/>
</dbReference>
<accession>A0AAI9XU25</accession>
<keyword evidence="3" id="KW-1185">Reference proteome</keyword>
<gene>
    <name evidence="2" type="ORF">CCUS01_08437</name>
</gene>
<name>A0AAI9XU25_9PEZI</name>
<dbReference type="EMBL" id="MPDP01000268">
    <property type="protein sequence ID" value="KAK1463032.1"/>
    <property type="molecule type" value="Genomic_DNA"/>
</dbReference>
<comment type="caution">
    <text evidence="2">The sequence shown here is derived from an EMBL/GenBank/DDBJ whole genome shotgun (WGS) entry which is preliminary data.</text>
</comment>